<reference evidence="1 2" key="1">
    <citation type="submission" date="2023-07" db="EMBL/GenBank/DDBJ databases">
        <title>Sorghum-associated microbial communities from plants grown in Nebraska, USA.</title>
        <authorList>
            <person name="Schachtman D."/>
        </authorList>
    </citation>
    <scope>NUCLEOTIDE SEQUENCE [LARGE SCALE GENOMIC DNA]</scope>
    <source>
        <strain evidence="1 2">BE332</strain>
    </source>
</reference>
<organism evidence="1 2">
    <name type="scientific">Cellulomonas humilata</name>
    <dbReference type="NCBI Taxonomy" id="144055"/>
    <lineage>
        <taxon>Bacteria</taxon>
        <taxon>Bacillati</taxon>
        <taxon>Actinomycetota</taxon>
        <taxon>Actinomycetes</taxon>
        <taxon>Micrococcales</taxon>
        <taxon>Cellulomonadaceae</taxon>
        <taxon>Cellulomonas</taxon>
    </lineage>
</organism>
<dbReference type="Proteomes" id="UP001239626">
    <property type="component" value="Unassembled WGS sequence"/>
</dbReference>
<proteinExistence type="predicted"/>
<accession>A0ABU0EBV1</accession>
<protein>
    <submittedName>
        <fullName evidence="1">Uncharacterized protein</fullName>
    </submittedName>
</protein>
<sequence>MLDLASCGLANGNVLVPWPWLDDICRRFTLRAV</sequence>
<dbReference type="EMBL" id="JAUSVB010000001">
    <property type="protein sequence ID" value="MDQ0372677.1"/>
    <property type="molecule type" value="Genomic_DNA"/>
</dbReference>
<keyword evidence="2" id="KW-1185">Reference proteome</keyword>
<comment type="caution">
    <text evidence="1">The sequence shown here is derived from an EMBL/GenBank/DDBJ whole genome shotgun (WGS) entry which is preliminary data.</text>
</comment>
<gene>
    <name evidence="1" type="ORF">J2X26_000974</name>
</gene>
<name>A0ABU0EBV1_9CELL</name>
<evidence type="ECO:0000313" key="1">
    <source>
        <dbReference type="EMBL" id="MDQ0372677.1"/>
    </source>
</evidence>
<evidence type="ECO:0000313" key="2">
    <source>
        <dbReference type="Proteomes" id="UP001239626"/>
    </source>
</evidence>